<dbReference type="PANTHER" id="PTHR30086:SF20">
    <property type="entry name" value="ARGININE EXPORTER PROTEIN ARGO-RELATED"/>
    <property type="match status" value="1"/>
</dbReference>
<dbReference type="InterPro" id="IPR001123">
    <property type="entry name" value="LeuE-type"/>
</dbReference>
<protein>
    <submittedName>
        <fullName evidence="7">LysE family transporter</fullName>
    </submittedName>
</protein>
<accession>A0ABS1TEE9</accession>
<comment type="caution">
    <text evidence="7">The sequence shown here is derived from an EMBL/GenBank/DDBJ whole genome shotgun (WGS) entry which is preliminary data.</text>
</comment>
<feature type="transmembrane region" description="Helical" evidence="6">
    <location>
        <begin position="145"/>
        <end position="171"/>
    </location>
</feature>
<evidence type="ECO:0000256" key="1">
    <source>
        <dbReference type="ARBA" id="ARBA00004651"/>
    </source>
</evidence>
<dbReference type="RefSeq" id="WP_202750499.1">
    <property type="nucleotide sequence ID" value="NZ_JAESWC010000018.1"/>
</dbReference>
<feature type="transmembrane region" description="Helical" evidence="6">
    <location>
        <begin position="39"/>
        <end position="61"/>
    </location>
</feature>
<evidence type="ECO:0000256" key="6">
    <source>
        <dbReference type="SAM" id="Phobius"/>
    </source>
</evidence>
<gene>
    <name evidence="7" type="ORF">JK636_18755</name>
</gene>
<keyword evidence="8" id="KW-1185">Reference proteome</keyword>
<keyword evidence="4 6" id="KW-1133">Transmembrane helix</keyword>
<proteinExistence type="predicted"/>
<dbReference type="Proteomes" id="UP000632377">
    <property type="component" value="Unassembled WGS sequence"/>
</dbReference>
<evidence type="ECO:0000256" key="2">
    <source>
        <dbReference type="ARBA" id="ARBA00022475"/>
    </source>
</evidence>
<feature type="transmembrane region" description="Helical" evidence="6">
    <location>
        <begin position="114"/>
        <end position="133"/>
    </location>
</feature>
<dbReference type="EMBL" id="JAESWC010000018">
    <property type="protein sequence ID" value="MBL4937749.1"/>
    <property type="molecule type" value="Genomic_DNA"/>
</dbReference>
<name>A0ABS1TEE9_9CLOT</name>
<keyword evidence="3 6" id="KW-0812">Transmembrane</keyword>
<reference evidence="7 8" key="1">
    <citation type="submission" date="2021-01" db="EMBL/GenBank/DDBJ databases">
        <title>Genome public.</title>
        <authorList>
            <person name="Liu C."/>
            <person name="Sun Q."/>
        </authorList>
    </citation>
    <scope>NUCLEOTIDE SEQUENCE [LARGE SCALE GENOMIC DNA]</scope>
    <source>
        <strain evidence="7 8">YIM B02515</strain>
    </source>
</reference>
<evidence type="ECO:0000256" key="4">
    <source>
        <dbReference type="ARBA" id="ARBA00022989"/>
    </source>
</evidence>
<keyword evidence="2" id="KW-1003">Cell membrane</keyword>
<evidence type="ECO:0000313" key="8">
    <source>
        <dbReference type="Proteomes" id="UP000632377"/>
    </source>
</evidence>
<organism evidence="7 8">
    <name type="scientific">Clostridium rhizosphaerae</name>
    <dbReference type="NCBI Taxonomy" id="2803861"/>
    <lineage>
        <taxon>Bacteria</taxon>
        <taxon>Bacillati</taxon>
        <taxon>Bacillota</taxon>
        <taxon>Clostridia</taxon>
        <taxon>Eubacteriales</taxon>
        <taxon>Clostridiaceae</taxon>
        <taxon>Clostridium</taxon>
    </lineage>
</organism>
<keyword evidence="5 6" id="KW-0472">Membrane</keyword>
<evidence type="ECO:0000313" key="7">
    <source>
        <dbReference type="EMBL" id="MBL4937749.1"/>
    </source>
</evidence>
<dbReference type="Pfam" id="PF01810">
    <property type="entry name" value="LysE"/>
    <property type="match status" value="1"/>
</dbReference>
<dbReference type="PANTHER" id="PTHR30086">
    <property type="entry name" value="ARGININE EXPORTER PROTEIN ARGO"/>
    <property type="match status" value="1"/>
</dbReference>
<evidence type="ECO:0000256" key="5">
    <source>
        <dbReference type="ARBA" id="ARBA00023136"/>
    </source>
</evidence>
<comment type="subcellular location">
    <subcellularLocation>
        <location evidence="1">Cell membrane</location>
        <topology evidence="1">Multi-pass membrane protein</topology>
    </subcellularLocation>
</comment>
<evidence type="ECO:0000256" key="3">
    <source>
        <dbReference type="ARBA" id="ARBA00022692"/>
    </source>
</evidence>
<sequence length="201" mass="21725">MIFKGFKFGMLLQLAVGPMCLMVFNSSTTYGFLMGLSLVMAISLIDGLYIILSGLGVAMIINKEKIKTTIKVLGCIVLVLFGINTATGAFGFTLLPDLTLFSNATNHSVFLQGVLLTASNPLTIIFWGSVFSSQVAENDFSKKQLVFFGIGCILSTISFLTIVAFLGSILSGFLPQIIIQILNFSVGIILIYFGIKLLLKK</sequence>
<feature type="transmembrane region" description="Helical" evidence="6">
    <location>
        <begin position="177"/>
        <end position="199"/>
    </location>
</feature>
<feature type="transmembrane region" description="Helical" evidence="6">
    <location>
        <begin position="73"/>
        <end position="94"/>
    </location>
</feature>
<feature type="transmembrane region" description="Helical" evidence="6">
    <location>
        <begin position="12"/>
        <end position="33"/>
    </location>
</feature>